<sequence length="105" mass="12358">MPRNEGVRYHTISEVSELLGVEPHVIRYWEKEFPQLKPRRIAGRRFYGSKEIELLRRIKHLLYEKGYTISGARKVLSGDDSGEAPCREILAEVRRELEELYRSLS</sequence>
<protein>
    <submittedName>
        <fullName evidence="3">MerR family transcriptional regulator</fullName>
    </submittedName>
</protein>
<accession>A0A7C3GTJ3</accession>
<dbReference type="PANTHER" id="PTHR30204:SF15">
    <property type="entry name" value="BLL5018 PROTEIN"/>
    <property type="match status" value="1"/>
</dbReference>
<keyword evidence="1" id="KW-0238">DNA-binding</keyword>
<dbReference type="InterPro" id="IPR047057">
    <property type="entry name" value="MerR_fam"/>
</dbReference>
<proteinExistence type="predicted"/>
<dbReference type="Gene3D" id="1.10.1660.10">
    <property type="match status" value="1"/>
</dbReference>
<evidence type="ECO:0000256" key="1">
    <source>
        <dbReference type="ARBA" id="ARBA00023125"/>
    </source>
</evidence>
<dbReference type="PROSITE" id="PS50937">
    <property type="entry name" value="HTH_MERR_2"/>
    <property type="match status" value="1"/>
</dbReference>
<dbReference type="SMART" id="SM00422">
    <property type="entry name" value="HTH_MERR"/>
    <property type="match status" value="1"/>
</dbReference>
<comment type="caution">
    <text evidence="3">The sequence shown here is derived from an EMBL/GenBank/DDBJ whole genome shotgun (WGS) entry which is preliminary data.</text>
</comment>
<dbReference type="EMBL" id="DRMH01000013">
    <property type="protein sequence ID" value="HFC97064.1"/>
    <property type="molecule type" value="Genomic_DNA"/>
</dbReference>
<dbReference type="CDD" id="cd04765">
    <property type="entry name" value="HTH_MlrA-like_sg2"/>
    <property type="match status" value="1"/>
</dbReference>
<dbReference type="InterPro" id="IPR000551">
    <property type="entry name" value="MerR-type_HTH_dom"/>
</dbReference>
<dbReference type="GO" id="GO:0003677">
    <property type="term" value="F:DNA binding"/>
    <property type="evidence" value="ECO:0007669"/>
    <property type="project" value="UniProtKB-KW"/>
</dbReference>
<evidence type="ECO:0000259" key="2">
    <source>
        <dbReference type="PROSITE" id="PS50937"/>
    </source>
</evidence>
<evidence type="ECO:0000313" key="3">
    <source>
        <dbReference type="EMBL" id="HFC97064.1"/>
    </source>
</evidence>
<dbReference type="AlphaFoldDB" id="A0A7C3GTJ3"/>
<dbReference type="GO" id="GO:0003700">
    <property type="term" value="F:DNA-binding transcription factor activity"/>
    <property type="evidence" value="ECO:0007669"/>
    <property type="project" value="InterPro"/>
</dbReference>
<feature type="domain" description="HTH merR-type" evidence="2">
    <location>
        <begin position="9"/>
        <end position="78"/>
    </location>
</feature>
<name>A0A7C3GTJ3_9BACT</name>
<reference evidence="3" key="1">
    <citation type="journal article" date="2020" name="mSystems">
        <title>Genome- and Community-Level Interaction Insights into Carbon Utilization and Element Cycling Functions of Hydrothermarchaeota in Hydrothermal Sediment.</title>
        <authorList>
            <person name="Zhou Z."/>
            <person name="Liu Y."/>
            <person name="Xu W."/>
            <person name="Pan J."/>
            <person name="Luo Z.H."/>
            <person name="Li M."/>
        </authorList>
    </citation>
    <scope>NUCLEOTIDE SEQUENCE [LARGE SCALE GENOMIC DNA]</scope>
    <source>
        <strain evidence="3">HyVt-483</strain>
    </source>
</reference>
<dbReference type="PANTHER" id="PTHR30204">
    <property type="entry name" value="REDOX-CYCLING DRUG-SENSING TRANSCRIPTIONAL ACTIVATOR SOXR"/>
    <property type="match status" value="1"/>
</dbReference>
<gene>
    <name evidence="3" type="ORF">ENJ40_01210</name>
</gene>
<dbReference type="Proteomes" id="UP000886043">
    <property type="component" value="Unassembled WGS sequence"/>
</dbReference>
<organism evidence="3">
    <name type="scientific">Thermosulfurimonas dismutans</name>
    <dbReference type="NCBI Taxonomy" id="999894"/>
    <lineage>
        <taxon>Bacteria</taxon>
        <taxon>Pseudomonadati</taxon>
        <taxon>Thermodesulfobacteriota</taxon>
        <taxon>Thermodesulfobacteria</taxon>
        <taxon>Thermodesulfobacteriales</taxon>
        <taxon>Thermodesulfobacteriaceae</taxon>
        <taxon>Thermosulfurimonas</taxon>
    </lineage>
</organism>
<dbReference type="Pfam" id="PF13411">
    <property type="entry name" value="MerR_1"/>
    <property type="match status" value="1"/>
</dbReference>
<dbReference type="InterPro" id="IPR009061">
    <property type="entry name" value="DNA-bd_dom_put_sf"/>
</dbReference>
<dbReference type="SUPFAM" id="SSF46955">
    <property type="entry name" value="Putative DNA-binding domain"/>
    <property type="match status" value="1"/>
</dbReference>